<protein>
    <recommendedName>
        <fullName evidence="2">Complementary sex determination N-terminal domain-containing protein</fullName>
    </recommendedName>
</protein>
<feature type="compositionally biased region" description="Basic and acidic residues" evidence="1">
    <location>
        <begin position="384"/>
        <end position="398"/>
    </location>
</feature>
<feature type="compositionally biased region" description="Basic and acidic residues" evidence="1">
    <location>
        <begin position="129"/>
        <end position="143"/>
    </location>
</feature>
<dbReference type="InterPro" id="IPR022063">
    <property type="entry name" value="Sex_determin_N"/>
</dbReference>
<evidence type="ECO:0000259" key="2">
    <source>
        <dbReference type="Pfam" id="PF12278"/>
    </source>
</evidence>
<feature type="compositionally biased region" description="Polar residues" evidence="1">
    <location>
        <begin position="8"/>
        <end position="17"/>
    </location>
</feature>
<accession>A0A7R9JXL7</accession>
<feature type="compositionally biased region" description="Basic residues" evidence="1">
    <location>
        <begin position="48"/>
        <end position="59"/>
    </location>
</feature>
<reference evidence="3" key="1">
    <citation type="submission" date="2020-11" db="EMBL/GenBank/DDBJ databases">
        <authorList>
            <person name="Tran Van P."/>
        </authorList>
    </citation>
    <scope>NUCLEOTIDE SEQUENCE</scope>
</reference>
<sequence>MASLVLIDSSQLNSDSQHLAMPSPRSPSQRATPPPPRIAPRRSPGFRTRGRSPDRRRRMAPPVTATTKYVSSGRSGSPTRSRDRREFRHSPRSQPPDFPFPRRSRSPLQRAPEGKVRAFSPPKRKLSPPKRERPRSQERERTRAIMPSRKRSRTKSPPLAPVGPSREGPSHYSGGPVGPGDLSPSPRYQIPSVDVDHPRRVGSMAERFRDSSSGSYEKDMGERPVFRGPEGSGFDISELKKISVDIRRNLPGSSVTVERNIINPEDVVLVRRPELKVVFWPLLRKSYVRSFVARTRVYYPFPRDGRSQVRLSCQSAEKRLAQAATSLLPRGALLPCDETLCRLSAMYNVMSLAEQATKLHLYLQRPQGIANARGGSGVAYEGPHPSRGEVRRRYENRRPSPGPKELVDQEFYYPTTKSLYARKSRILVFGLSLLATPGQGVKEGLNILLWHKWGLI</sequence>
<feature type="region of interest" description="Disordered" evidence="1">
    <location>
        <begin position="1"/>
        <end position="229"/>
    </location>
</feature>
<proteinExistence type="predicted"/>
<feature type="domain" description="Complementary sex determination N-terminal" evidence="2">
    <location>
        <begin position="217"/>
        <end position="272"/>
    </location>
</feature>
<dbReference type="AlphaFoldDB" id="A0A7R9JXL7"/>
<feature type="compositionally biased region" description="Basic and acidic residues" evidence="1">
    <location>
        <begin position="206"/>
        <end position="225"/>
    </location>
</feature>
<gene>
    <name evidence="3" type="ORF">TGEB3V08_LOCUS4682</name>
</gene>
<evidence type="ECO:0000313" key="3">
    <source>
        <dbReference type="EMBL" id="CAD7591758.1"/>
    </source>
</evidence>
<organism evidence="3">
    <name type="scientific">Timema genevievae</name>
    <name type="common">Walking stick</name>
    <dbReference type="NCBI Taxonomy" id="629358"/>
    <lineage>
        <taxon>Eukaryota</taxon>
        <taxon>Metazoa</taxon>
        <taxon>Ecdysozoa</taxon>
        <taxon>Arthropoda</taxon>
        <taxon>Hexapoda</taxon>
        <taxon>Insecta</taxon>
        <taxon>Pterygota</taxon>
        <taxon>Neoptera</taxon>
        <taxon>Polyneoptera</taxon>
        <taxon>Phasmatodea</taxon>
        <taxon>Timematodea</taxon>
        <taxon>Timematoidea</taxon>
        <taxon>Timematidae</taxon>
        <taxon>Timema</taxon>
    </lineage>
</organism>
<name>A0A7R9JXL7_TIMGE</name>
<feature type="region of interest" description="Disordered" evidence="1">
    <location>
        <begin position="374"/>
        <end position="402"/>
    </location>
</feature>
<dbReference type="EMBL" id="OE840636">
    <property type="protein sequence ID" value="CAD7591758.1"/>
    <property type="molecule type" value="Genomic_DNA"/>
</dbReference>
<evidence type="ECO:0000256" key="1">
    <source>
        <dbReference type="SAM" id="MobiDB-lite"/>
    </source>
</evidence>
<dbReference type="Pfam" id="PF12278">
    <property type="entry name" value="SDP_N"/>
    <property type="match status" value="1"/>
</dbReference>
<feature type="compositionally biased region" description="Basic and acidic residues" evidence="1">
    <location>
        <begin position="80"/>
        <end position="89"/>
    </location>
</feature>